<keyword evidence="1" id="KW-0472">Membrane</keyword>
<proteinExistence type="predicted"/>
<gene>
    <name evidence="2" type="ORF">CF15_05820</name>
</gene>
<reference evidence="2 3" key="1">
    <citation type="submission" date="2015-11" db="EMBL/GenBank/DDBJ databases">
        <title>Genome sequence of Pyrodictium occultum PL-19, a marine hyperthermophilic archaeon isolated from Volcano, Italy.</title>
        <authorList>
            <person name="Utturkar S."/>
            <person name="Huber H."/>
            <person name="Leptihn S."/>
            <person name="Brown S."/>
            <person name="Stetter K.O."/>
            <person name="Podar M."/>
        </authorList>
    </citation>
    <scope>NUCLEOTIDE SEQUENCE [LARGE SCALE GENOMIC DNA]</scope>
    <source>
        <strain evidence="2 3">PL-19</strain>
    </source>
</reference>
<evidence type="ECO:0000313" key="3">
    <source>
        <dbReference type="Proteomes" id="UP000053352"/>
    </source>
</evidence>
<keyword evidence="1" id="KW-0812">Transmembrane</keyword>
<name>A0A0V8RXH1_PYROC</name>
<dbReference type="Proteomes" id="UP000053352">
    <property type="component" value="Unassembled WGS sequence"/>
</dbReference>
<keyword evidence="3" id="KW-1185">Reference proteome</keyword>
<organism evidence="2 3">
    <name type="scientific">Pyrodictium occultum</name>
    <dbReference type="NCBI Taxonomy" id="2309"/>
    <lineage>
        <taxon>Archaea</taxon>
        <taxon>Thermoproteota</taxon>
        <taxon>Thermoprotei</taxon>
        <taxon>Desulfurococcales</taxon>
        <taxon>Pyrodictiaceae</taxon>
        <taxon>Pyrodictium</taxon>
    </lineage>
</organism>
<dbReference type="STRING" id="2309.CF15_05820"/>
<sequence length="75" mass="8097">MLFIIAGWAASLQATPPLRLSVLYFIGSLLLTIYAFVIRDPIFTLLNALASALALANIARALKLRAEASQRPGVK</sequence>
<protein>
    <recommendedName>
        <fullName evidence="4">Lipid A biosynthesis N-terminal domain-containing protein</fullName>
    </recommendedName>
</protein>
<dbReference type="EMBL" id="LNTB01000001">
    <property type="protein sequence ID" value="KSW12743.1"/>
    <property type="molecule type" value="Genomic_DNA"/>
</dbReference>
<feature type="transmembrane region" description="Helical" evidence="1">
    <location>
        <begin position="43"/>
        <end position="62"/>
    </location>
</feature>
<evidence type="ECO:0000313" key="2">
    <source>
        <dbReference type="EMBL" id="KSW12743.1"/>
    </source>
</evidence>
<evidence type="ECO:0000256" key="1">
    <source>
        <dbReference type="SAM" id="Phobius"/>
    </source>
</evidence>
<keyword evidence="1" id="KW-1133">Transmembrane helix</keyword>
<feature type="transmembrane region" description="Helical" evidence="1">
    <location>
        <begin position="20"/>
        <end position="37"/>
    </location>
</feature>
<evidence type="ECO:0008006" key="4">
    <source>
        <dbReference type="Google" id="ProtNLM"/>
    </source>
</evidence>
<dbReference type="AlphaFoldDB" id="A0A0V8RXH1"/>
<accession>A0A0V8RXH1</accession>
<comment type="caution">
    <text evidence="2">The sequence shown here is derived from an EMBL/GenBank/DDBJ whole genome shotgun (WGS) entry which is preliminary data.</text>
</comment>